<organism evidence="2 3">
    <name type="scientific">Lates calcarifer</name>
    <name type="common">Barramundi</name>
    <name type="synonym">Holocentrus calcarifer</name>
    <dbReference type="NCBI Taxonomy" id="8187"/>
    <lineage>
        <taxon>Eukaryota</taxon>
        <taxon>Metazoa</taxon>
        <taxon>Chordata</taxon>
        <taxon>Craniata</taxon>
        <taxon>Vertebrata</taxon>
        <taxon>Euteleostomi</taxon>
        <taxon>Actinopterygii</taxon>
        <taxon>Neopterygii</taxon>
        <taxon>Teleostei</taxon>
        <taxon>Neoteleostei</taxon>
        <taxon>Acanthomorphata</taxon>
        <taxon>Carangaria</taxon>
        <taxon>Carangaria incertae sedis</taxon>
        <taxon>Centropomidae</taxon>
        <taxon>Lates</taxon>
    </lineage>
</organism>
<dbReference type="GeneTree" id="ENSGT00940000161758"/>
<reference evidence="3" key="1">
    <citation type="submission" date="2015-09" db="EMBL/GenBank/DDBJ databases">
        <authorList>
            <person name="Sai Rama Sridatta P."/>
        </authorList>
    </citation>
    <scope>NUCLEOTIDE SEQUENCE [LARGE SCALE GENOMIC DNA]</scope>
</reference>
<protein>
    <recommendedName>
        <fullName evidence="4">Tetratricopeptide repeat domain 12</fullName>
    </recommendedName>
</protein>
<name>A0A4W6D1C0_LATCA</name>
<dbReference type="Ensembl" id="ENSLCAT00010018900.1">
    <property type="protein sequence ID" value="ENSLCAP00010018497.1"/>
    <property type="gene ID" value="ENSLCAG00010008754.1"/>
</dbReference>
<dbReference type="Proteomes" id="UP000314980">
    <property type="component" value="Unassembled WGS sequence"/>
</dbReference>
<dbReference type="SUPFAM" id="SSF48452">
    <property type="entry name" value="TPR-like"/>
    <property type="match status" value="1"/>
</dbReference>
<dbReference type="PANTHER" id="PTHR46540">
    <property type="entry name" value="TETRATRICOPEPTIDE REPEAT PROTEIN 12"/>
    <property type="match status" value="1"/>
</dbReference>
<dbReference type="Pfam" id="PF13181">
    <property type="entry name" value="TPR_8"/>
    <property type="match status" value="1"/>
</dbReference>
<dbReference type="Gene3D" id="1.25.40.10">
    <property type="entry name" value="Tetratricopeptide repeat domain"/>
    <property type="match status" value="1"/>
</dbReference>
<dbReference type="PANTHER" id="PTHR46540:SF1">
    <property type="entry name" value="TETRATRICOPEPTIDE REPEAT PROTEIN 12"/>
    <property type="match status" value="1"/>
</dbReference>
<dbReference type="GO" id="GO:0005737">
    <property type="term" value="C:cytoplasm"/>
    <property type="evidence" value="ECO:0007669"/>
    <property type="project" value="TreeGrafter"/>
</dbReference>
<dbReference type="InterPro" id="IPR011990">
    <property type="entry name" value="TPR-like_helical_dom_sf"/>
</dbReference>
<proteinExistence type="predicted"/>
<evidence type="ECO:0008006" key="4">
    <source>
        <dbReference type="Google" id="ProtNLM"/>
    </source>
</evidence>
<dbReference type="STRING" id="8187.ENSLCAP00010018497"/>
<dbReference type="InterPro" id="IPR043195">
    <property type="entry name" value="TTC12"/>
</dbReference>
<dbReference type="Pfam" id="PF00515">
    <property type="entry name" value="TPR_1"/>
    <property type="match status" value="1"/>
</dbReference>
<dbReference type="GO" id="GO:0007288">
    <property type="term" value="P:sperm axoneme assembly"/>
    <property type="evidence" value="ECO:0007669"/>
    <property type="project" value="TreeGrafter"/>
</dbReference>
<dbReference type="GO" id="GO:0070286">
    <property type="term" value="P:axonemal dynein complex assembly"/>
    <property type="evidence" value="ECO:0007669"/>
    <property type="project" value="TreeGrafter"/>
</dbReference>
<dbReference type="PROSITE" id="PS50005">
    <property type="entry name" value="TPR"/>
    <property type="match status" value="1"/>
</dbReference>
<dbReference type="SMART" id="SM00028">
    <property type="entry name" value="TPR"/>
    <property type="match status" value="3"/>
</dbReference>
<reference evidence="2" key="3">
    <citation type="submission" date="2025-09" db="UniProtKB">
        <authorList>
            <consortium name="Ensembl"/>
        </authorList>
    </citation>
    <scope>IDENTIFICATION</scope>
</reference>
<evidence type="ECO:0000256" key="1">
    <source>
        <dbReference type="PROSITE-ProRule" id="PRU00339"/>
    </source>
</evidence>
<sequence>MKIMERDAEDRRIKRIAKEKKATAFKDKGNEAYAQEDYETAVRYYSDGLAELRDMQPLYTNRAQAYIKLGRYSEAISDCEWALKCNERCTKAYVHMGKAYLELKKYNEANCFEKILEIEPARVKMVKEYLTRVDLEEEREHQERNARKEFDNGEGKATAVPRLLEKLSRPGQMPLFYCGGLEILLQAVTDCECSSGRGFAQLSFSSNLLVPTLSSITCFTAPPIT</sequence>
<keyword evidence="1" id="KW-0802">TPR repeat</keyword>
<evidence type="ECO:0000313" key="2">
    <source>
        <dbReference type="Ensembl" id="ENSLCAP00010018497.1"/>
    </source>
</evidence>
<keyword evidence="3" id="KW-1185">Reference proteome</keyword>
<dbReference type="GO" id="GO:0005813">
    <property type="term" value="C:centrosome"/>
    <property type="evidence" value="ECO:0007669"/>
    <property type="project" value="TreeGrafter"/>
</dbReference>
<dbReference type="InterPro" id="IPR019734">
    <property type="entry name" value="TPR_rpt"/>
</dbReference>
<dbReference type="AlphaFoldDB" id="A0A4W6D1C0"/>
<evidence type="ECO:0000313" key="3">
    <source>
        <dbReference type="Proteomes" id="UP000314980"/>
    </source>
</evidence>
<accession>A0A4W6D1C0</accession>
<reference evidence="2" key="2">
    <citation type="submission" date="2025-08" db="UniProtKB">
        <authorList>
            <consortium name="Ensembl"/>
        </authorList>
    </citation>
    <scope>IDENTIFICATION</scope>
</reference>
<dbReference type="InParanoid" id="A0A4W6D1C0"/>
<feature type="repeat" description="TPR" evidence="1">
    <location>
        <begin position="90"/>
        <end position="122"/>
    </location>
</feature>